<feature type="transmembrane region" description="Helical" evidence="7">
    <location>
        <begin position="322"/>
        <end position="343"/>
    </location>
</feature>
<dbReference type="SUPFAM" id="SSF103473">
    <property type="entry name" value="MFS general substrate transporter"/>
    <property type="match status" value="1"/>
</dbReference>
<feature type="transmembrane region" description="Helical" evidence="7">
    <location>
        <begin position="64"/>
        <end position="86"/>
    </location>
</feature>
<evidence type="ECO:0000256" key="7">
    <source>
        <dbReference type="SAM" id="Phobius"/>
    </source>
</evidence>
<proteinExistence type="predicted"/>
<dbReference type="Proteomes" id="UP001596189">
    <property type="component" value="Unassembled WGS sequence"/>
</dbReference>
<evidence type="ECO:0000256" key="1">
    <source>
        <dbReference type="ARBA" id="ARBA00004651"/>
    </source>
</evidence>
<feature type="transmembrane region" description="Helical" evidence="7">
    <location>
        <begin position="391"/>
        <end position="411"/>
    </location>
</feature>
<dbReference type="CDD" id="cd06173">
    <property type="entry name" value="MFS_MefA_like"/>
    <property type="match status" value="1"/>
</dbReference>
<dbReference type="EMBL" id="JBHSRD010000008">
    <property type="protein sequence ID" value="MFC6009360.1"/>
    <property type="molecule type" value="Genomic_DNA"/>
</dbReference>
<dbReference type="PANTHER" id="PTHR23513:SF11">
    <property type="entry name" value="STAPHYLOFERRIN A TRANSPORTER"/>
    <property type="match status" value="1"/>
</dbReference>
<gene>
    <name evidence="8" type="ORF">ACFQDO_19690</name>
</gene>
<dbReference type="Gene3D" id="1.20.1250.20">
    <property type="entry name" value="MFS general substrate transporter like domains"/>
    <property type="match status" value="1"/>
</dbReference>
<keyword evidence="2" id="KW-1003">Cell membrane</keyword>
<feature type="transmembrane region" description="Helical" evidence="7">
    <location>
        <begin position="269"/>
        <end position="291"/>
    </location>
</feature>
<evidence type="ECO:0000313" key="8">
    <source>
        <dbReference type="EMBL" id="MFC6009360.1"/>
    </source>
</evidence>
<protein>
    <submittedName>
        <fullName evidence="8">MFS transporter</fullName>
    </submittedName>
</protein>
<comment type="subcellular location">
    <subcellularLocation>
        <location evidence="1">Cell membrane</location>
        <topology evidence="1">Multi-pass membrane protein</topology>
    </subcellularLocation>
</comment>
<evidence type="ECO:0000313" key="9">
    <source>
        <dbReference type="Proteomes" id="UP001596189"/>
    </source>
</evidence>
<evidence type="ECO:0000256" key="2">
    <source>
        <dbReference type="ARBA" id="ARBA00022475"/>
    </source>
</evidence>
<evidence type="ECO:0000256" key="4">
    <source>
        <dbReference type="ARBA" id="ARBA00022989"/>
    </source>
</evidence>
<dbReference type="InterPro" id="IPR011701">
    <property type="entry name" value="MFS"/>
</dbReference>
<dbReference type="InterPro" id="IPR036259">
    <property type="entry name" value="MFS_trans_sf"/>
</dbReference>
<dbReference type="PANTHER" id="PTHR23513">
    <property type="entry name" value="INTEGRAL MEMBRANE EFFLUX PROTEIN-RELATED"/>
    <property type="match status" value="1"/>
</dbReference>
<keyword evidence="5 7" id="KW-0472">Membrane</keyword>
<feature type="region of interest" description="Disordered" evidence="6">
    <location>
        <begin position="414"/>
        <end position="449"/>
    </location>
</feature>
<feature type="transmembrane region" description="Helical" evidence="7">
    <location>
        <begin position="235"/>
        <end position="257"/>
    </location>
</feature>
<evidence type="ECO:0000256" key="3">
    <source>
        <dbReference type="ARBA" id="ARBA00022692"/>
    </source>
</evidence>
<organism evidence="8 9">
    <name type="scientific">Angustibacter luteus</name>
    <dbReference type="NCBI Taxonomy" id="658456"/>
    <lineage>
        <taxon>Bacteria</taxon>
        <taxon>Bacillati</taxon>
        <taxon>Actinomycetota</taxon>
        <taxon>Actinomycetes</taxon>
        <taxon>Kineosporiales</taxon>
        <taxon>Kineosporiaceae</taxon>
    </lineage>
</organism>
<feature type="transmembrane region" description="Helical" evidence="7">
    <location>
        <begin position="298"/>
        <end position="316"/>
    </location>
</feature>
<keyword evidence="4 7" id="KW-1133">Transmembrane helix</keyword>
<comment type="caution">
    <text evidence="8">The sequence shown here is derived from an EMBL/GenBank/DDBJ whole genome shotgun (WGS) entry which is preliminary data.</text>
</comment>
<accession>A0ABW1JJY5</accession>
<evidence type="ECO:0000256" key="6">
    <source>
        <dbReference type="SAM" id="MobiDB-lite"/>
    </source>
</evidence>
<feature type="transmembrane region" description="Helical" evidence="7">
    <location>
        <begin position="364"/>
        <end position="385"/>
    </location>
</feature>
<dbReference type="Pfam" id="PF07690">
    <property type="entry name" value="MFS_1"/>
    <property type="match status" value="1"/>
</dbReference>
<feature type="compositionally biased region" description="Pro residues" evidence="6">
    <location>
        <begin position="435"/>
        <end position="449"/>
    </location>
</feature>
<dbReference type="RefSeq" id="WP_345717875.1">
    <property type="nucleotide sequence ID" value="NZ_BAABFP010000007.1"/>
</dbReference>
<evidence type="ECO:0000256" key="5">
    <source>
        <dbReference type="ARBA" id="ARBA00023136"/>
    </source>
</evidence>
<keyword evidence="3 7" id="KW-0812">Transmembrane</keyword>
<reference evidence="9" key="1">
    <citation type="journal article" date="2019" name="Int. J. Syst. Evol. Microbiol.">
        <title>The Global Catalogue of Microorganisms (GCM) 10K type strain sequencing project: providing services to taxonomists for standard genome sequencing and annotation.</title>
        <authorList>
            <consortium name="The Broad Institute Genomics Platform"/>
            <consortium name="The Broad Institute Genome Sequencing Center for Infectious Disease"/>
            <person name="Wu L."/>
            <person name="Ma J."/>
        </authorList>
    </citation>
    <scope>NUCLEOTIDE SEQUENCE [LARGE SCALE GENOMIC DNA]</scope>
    <source>
        <strain evidence="9">KACC 14249</strain>
    </source>
</reference>
<sequence length="449" mass="46366">MSTETSPGTGPETPAGWRARFGPLSEPVFRRYWLGQAVSHFGDRIAPIALAFAVLEISGSATDLGLVVAAGTVPLAVLLLVGGVWADRLDRRWVMLTADGVRAVVQGLLAVLLITGNAQIWQMAVLAALSGAAQAFFEPAATGMVPQVVSPGRLGQGNALVGLSHNAAMIVAPLVAGALVAAASPGAAIAVDAATFVVSAAFLWRLRPRPSEPSERSTFVGELVGGFREVTSRSWLGAMIIGFTVYHAVVLPALLVLGPVVADRRYDGATTWAVITSAFGVGAVLGALAALKARPRRPIVWCAVLLVGGSVQPLIVGTWLPLAAMAGLIAISGASISVLFVIWDTTLAREIPPQALSRVSSFDFFGSVVGMPLGFAVIGPISSWLGLTTTMVVASGLGVAWALVTAALPSVRGLREDPTSQTTRTGEPVPEYHAPHPPTDPSPAPPTLA</sequence>
<keyword evidence="9" id="KW-1185">Reference proteome</keyword>
<feature type="transmembrane region" description="Helical" evidence="7">
    <location>
        <begin position="158"/>
        <end position="181"/>
    </location>
</feature>
<name>A0ABW1JJY5_9ACTN</name>